<evidence type="ECO:0000259" key="1">
    <source>
        <dbReference type="PROSITE" id="PS51186"/>
    </source>
</evidence>
<dbReference type="InterPro" id="IPR000182">
    <property type="entry name" value="GNAT_dom"/>
</dbReference>
<evidence type="ECO:0000313" key="2">
    <source>
        <dbReference type="EMBL" id="MFM2484430.1"/>
    </source>
</evidence>
<dbReference type="EMBL" id="JBEQCT010000002">
    <property type="protein sequence ID" value="MFM2484430.1"/>
    <property type="molecule type" value="Genomic_DNA"/>
</dbReference>
<dbReference type="RefSeq" id="WP_408622609.1">
    <property type="nucleotide sequence ID" value="NZ_JBEQCT010000002.1"/>
</dbReference>
<accession>A0ABW9G430</accession>
<gene>
    <name evidence="2" type="ORF">ABUE30_05015</name>
</gene>
<protein>
    <submittedName>
        <fullName evidence="2">GNAT family N-acetyltransferase</fullName>
    </submittedName>
</protein>
<dbReference type="InterPro" id="IPR051531">
    <property type="entry name" value="N-acetyltransferase"/>
</dbReference>
<proteinExistence type="predicted"/>
<dbReference type="PANTHER" id="PTHR43792">
    <property type="entry name" value="GNAT FAMILY, PUTATIVE (AFU_ORTHOLOGUE AFUA_3G00765)-RELATED-RELATED"/>
    <property type="match status" value="1"/>
</dbReference>
<keyword evidence="3" id="KW-1185">Reference proteome</keyword>
<dbReference type="PROSITE" id="PS51186">
    <property type="entry name" value="GNAT"/>
    <property type="match status" value="1"/>
</dbReference>
<reference evidence="2 3" key="1">
    <citation type="journal article" date="2013" name="Int. J. Syst. Evol. Microbiol.">
        <title>Celerinatantimonas yamalensis sp. nov., a cold-adapted diazotrophic bacterium from a cold permafrost brine.</title>
        <authorList>
            <person name="Shcherbakova V."/>
            <person name="Chuvilskaya N."/>
            <person name="Rivkina E."/>
            <person name="Demidov N."/>
            <person name="Uchaeva V."/>
            <person name="Suetin S."/>
            <person name="Suzina N."/>
            <person name="Gilichinsky D."/>
        </authorList>
    </citation>
    <scope>NUCLEOTIDE SEQUENCE [LARGE SCALE GENOMIC DNA]</scope>
    <source>
        <strain evidence="2 3">C7</strain>
    </source>
</reference>
<evidence type="ECO:0000313" key="3">
    <source>
        <dbReference type="Proteomes" id="UP001629953"/>
    </source>
</evidence>
<dbReference type="Pfam" id="PF13302">
    <property type="entry name" value="Acetyltransf_3"/>
    <property type="match status" value="1"/>
</dbReference>
<dbReference type="Proteomes" id="UP001629953">
    <property type="component" value="Unassembled WGS sequence"/>
</dbReference>
<dbReference type="Gene3D" id="3.40.630.30">
    <property type="match status" value="1"/>
</dbReference>
<sequence length="178" mass="19995">MLTSERLFLRPIVQSDCASLFSIYGDPKTNAFNPSGPYPDLVYTQSVLDRWTKHWDEYGFGHWAIISPQESKEVIGFGGITVRDFLGTEINNLGYRLGVNGWGKGFATEFCRTVIEFGFNQLGLTTISATVRENHIASQRVLEKAGLHFENSVKDIPDAPKSLVFNLSKQEWQATSSR</sequence>
<comment type="caution">
    <text evidence="2">The sequence shown here is derived from an EMBL/GenBank/DDBJ whole genome shotgun (WGS) entry which is preliminary data.</text>
</comment>
<dbReference type="InterPro" id="IPR016181">
    <property type="entry name" value="Acyl_CoA_acyltransferase"/>
</dbReference>
<name>A0ABW9G430_9GAMM</name>
<feature type="domain" description="N-acetyltransferase" evidence="1">
    <location>
        <begin position="7"/>
        <end position="168"/>
    </location>
</feature>
<dbReference type="PANTHER" id="PTHR43792:SF1">
    <property type="entry name" value="N-ACETYLTRANSFERASE DOMAIN-CONTAINING PROTEIN"/>
    <property type="match status" value="1"/>
</dbReference>
<dbReference type="SUPFAM" id="SSF55729">
    <property type="entry name" value="Acyl-CoA N-acyltransferases (Nat)"/>
    <property type="match status" value="1"/>
</dbReference>
<organism evidence="2 3">
    <name type="scientific">Celerinatantimonas yamalensis</name>
    <dbReference type="NCBI Taxonomy" id="559956"/>
    <lineage>
        <taxon>Bacteria</taxon>
        <taxon>Pseudomonadati</taxon>
        <taxon>Pseudomonadota</taxon>
        <taxon>Gammaproteobacteria</taxon>
        <taxon>Celerinatantimonadaceae</taxon>
        <taxon>Celerinatantimonas</taxon>
    </lineage>
</organism>